<feature type="domain" description="C2H2-type" evidence="3">
    <location>
        <begin position="773"/>
        <end position="803"/>
    </location>
</feature>
<feature type="region of interest" description="Disordered" evidence="2">
    <location>
        <begin position="465"/>
        <end position="510"/>
    </location>
</feature>
<keyword evidence="1" id="KW-0479">Metal-binding</keyword>
<name>A0A8D8R3M5_9HEMI</name>
<protein>
    <submittedName>
        <fullName evidence="4">Zinc finger protein 800</fullName>
    </submittedName>
</protein>
<feature type="domain" description="C2H2-type" evidence="3">
    <location>
        <begin position="283"/>
        <end position="311"/>
    </location>
</feature>
<dbReference type="AlphaFoldDB" id="A0A8D8R3M5"/>
<feature type="region of interest" description="Disordered" evidence="2">
    <location>
        <begin position="569"/>
        <end position="636"/>
    </location>
</feature>
<feature type="region of interest" description="Disordered" evidence="2">
    <location>
        <begin position="1"/>
        <end position="22"/>
    </location>
</feature>
<keyword evidence="1" id="KW-0862">Zinc</keyword>
<feature type="compositionally biased region" description="Low complexity" evidence="2">
    <location>
        <begin position="473"/>
        <end position="487"/>
    </location>
</feature>
<evidence type="ECO:0000256" key="2">
    <source>
        <dbReference type="SAM" id="MobiDB-lite"/>
    </source>
</evidence>
<sequence>MKPTPHQVNNVRSNVNRSRKKKKRVINDESIMNIAMASTANDLVHVSELLNSGTKEIQDVLKLECALIYECKVCRGLFRSIINFVIHKRKYCVTKFSTLNHENLSSKLQQVESLFKTTLSSSNNAESGQGKPMRTIQPPTLSSFYQSLISKTLGSVSPDGKSLPSDILKMQSATVVLDKLENTFFTKPSSNTTDHSNSELSSLINDSSTAVLREDGTIATNIQSLGQLYQNNFNSCSSATNSSQPNDQSQQPSSRLSCSLCKYTCEIRSSLYHHLQSKHFTWYKCDECLKSYNNLRSVLRHLNEVHHISRTRVEQRYKKKVLANKVVKSVPKHLYCPSAPSSTPSTTSISAPTPIPSLSSCTKCSSLLSSSSFSSTLCSSCASGSDNCSVKSDELSSRKAHASFLLQGCSNRVVPSPASSCAGDIPSPGSPAVRLSCEENKNKAGIQVRMNYDKCTPGNPIVSKIVSERDQISPDTPTLTQTLSPSSDSKENTQQNGENENKIGRKEKRKNLDSITQKLLSNKMADDTTCTEIKLSCSPLFNRNRGNNKNRKSVRKMGLETPLLPIVQLDSKPEISSELKQDTNKTSDKGEKGTLVTPGEPKRRTRQRSLEKTVTMEITRRSLRDTSSSSNKSGDFKVNSLIRTTSEQDNSLDVKVNGVNHSEGTDENRKRKLRARSDIANKKSKSSEDVSNDVNNKSSDDVQVLETPKVLHGSCESLEDTLGCSENEQMLKCIMKDAMDTSSNTCKVCTISFLNKKLLRIHVASRHVGYYRYRCAVESCNKMYFSQSDATQHARTSHANQKEDVIRVDASTLSMSSALEVQGVLKNKK</sequence>
<dbReference type="GO" id="GO:0008270">
    <property type="term" value="F:zinc ion binding"/>
    <property type="evidence" value="ECO:0007669"/>
    <property type="project" value="UniProtKB-KW"/>
</dbReference>
<evidence type="ECO:0000313" key="4">
    <source>
        <dbReference type="EMBL" id="CAG6643416.1"/>
    </source>
</evidence>
<dbReference type="SMART" id="SM00355">
    <property type="entry name" value="ZnF_C2H2"/>
    <property type="match status" value="5"/>
</dbReference>
<keyword evidence="1" id="KW-0863">Zinc-finger</keyword>
<dbReference type="InterPro" id="IPR039149">
    <property type="entry name" value="ZNF800"/>
</dbReference>
<dbReference type="PROSITE" id="PS00028">
    <property type="entry name" value="ZINC_FINGER_C2H2_1"/>
    <property type="match status" value="3"/>
</dbReference>
<feature type="compositionally biased region" description="Basic and acidic residues" evidence="2">
    <location>
        <begin position="571"/>
        <end position="592"/>
    </location>
</feature>
<dbReference type="PANTHER" id="PTHR21020:SF0">
    <property type="entry name" value="ZINC FINGER PROTEIN 800"/>
    <property type="match status" value="1"/>
</dbReference>
<reference evidence="4" key="1">
    <citation type="submission" date="2021-05" db="EMBL/GenBank/DDBJ databases">
        <authorList>
            <person name="Alioto T."/>
            <person name="Alioto T."/>
            <person name="Gomez Garrido J."/>
        </authorList>
    </citation>
    <scope>NUCLEOTIDE SEQUENCE</scope>
</reference>
<dbReference type="EMBL" id="HBUF01127179">
    <property type="protein sequence ID" value="CAG6643420.1"/>
    <property type="molecule type" value="Transcribed_RNA"/>
</dbReference>
<proteinExistence type="predicted"/>
<dbReference type="InterPro" id="IPR013087">
    <property type="entry name" value="Znf_C2H2_type"/>
</dbReference>
<feature type="region of interest" description="Disordered" evidence="2">
    <location>
        <begin position="652"/>
        <end position="700"/>
    </location>
</feature>
<dbReference type="Gene3D" id="3.30.160.60">
    <property type="entry name" value="Classic Zinc Finger"/>
    <property type="match status" value="2"/>
</dbReference>
<feature type="compositionally biased region" description="Basic and acidic residues" evidence="2">
    <location>
        <begin position="663"/>
        <end position="688"/>
    </location>
</feature>
<dbReference type="PROSITE" id="PS50157">
    <property type="entry name" value="ZINC_FINGER_C2H2_2"/>
    <property type="match status" value="2"/>
</dbReference>
<evidence type="ECO:0000256" key="1">
    <source>
        <dbReference type="PROSITE-ProRule" id="PRU00042"/>
    </source>
</evidence>
<dbReference type="PANTHER" id="PTHR21020">
    <property type="entry name" value="ZINC FINGER PROTEIN 800"/>
    <property type="match status" value="1"/>
</dbReference>
<accession>A0A8D8R3M5</accession>
<dbReference type="EMBL" id="HBUF01127177">
    <property type="protein sequence ID" value="CAG6643416.1"/>
    <property type="molecule type" value="Transcribed_RNA"/>
</dbReference>
<evidence type="ECO:0000259" key="3">
    <source>
        <dbReference type="PROSITE" id="PS50157"/>
    </source>
</evidence>
<organism evidence="4">
    <name type="scientific">Cacopsylla melanoneura</name>
    <dbReference type="NCBI Taxonomy" id="428564"/>
    <lineage>
        <taxon>Eukaryota</taxon>
        <taxon>Metazoa</taxon>
        <taxon>Ecdysozoa</taxon>
        <taxon>Arthropoda</taxon>
        <taxon>Hexapoda</taxon>
        <taxon>Insecta</taxon>
        <taxon>Pterygota</taxon>
        <taxon>Neoptera</taxon>
        <taxon>Paraneoptera</taxon>
        <taxon>Hemiptera</taxon>
        <taxon>Sternorrhyncha</taxon>
        <taxon>Psylloidea</taxon>
        <taxon>Psyllidae</taxon>
        <taxon>Psyllinae</taxon>
        <taxon>Cacopsylla</taxon>
    </lineage>
</organism>